<accession>U2P2D7</accession>
<dbReference type="EMBL" id="AWEY01000039">
    <property type="protein sequence ID" value="ERK38351.1"/>
    <property type="molecule type" value="Genomic_DNA"/>
</dbReference>
<evidence type="ECO:0000259" key="1">
    <source>
        <dbReference type="Pfam" id="PF18329"/>
    </source>
</evidence>
<dbReference type="Pfam" id="PF18329">
    <property type="entry name" value="SGBP_B_XBD"/>
    <property type="match status" value="1"/>
</dbReference>
<proteinExistence type="predicted"/>
<dbReference type="PROSITE" id="PS51257">
    <property type="entry name" value="PROKAR_LIPOPROTEIN"/>
    <property type="match status" value="1"/>
</dbReference>
<dbReference type="SUPFAM" id="SSF81296">
    <property type="entry name" value="E set domains"/>
    <property type="match status" value="1"/>
</dbReference>
<dbReference type="Gene3D" id="2.60.40.10">
    <property type="entry name" value="Immunoglobulins"/>
    <property type="match status" value="2"/>
</dbReference>
<protein>
    <submittedName>
        <fullName evidence="2">Putative lipoprotein</fullName>
    </submittedName>
</protein>
<organism evidence="2 3">
    <name type="scientific">Segatella baroniae F0067</name>
    <dbReference type="NCBI Taxonomy" id="1115809"/>
    <lineage>
        <taxon>Bacteria</taxon>
        <taxon>Pseudomonadati</taxon>
        <taxon>Bacteroidota</taxon>
        <taxon>Bacteroidia</taxon>
        <taxon>Bacteroidales</taxon>
        <taxon>Prevotellaceae</taxon>
        <taxon>Segatella</taxon>
    </lineage>
</organism>
<comment type="caution">
    <text evidence="2">The sequence shown here is derived from an EMBL/GenBank/DDBJ whole genome shotgun (WGS) entry which is preliminary data.</text>
</comment>
<sequence length="445" mass="48580">MKLNKNNVGGILLAAMGVFSCFALQSCQDEPDKFELADGTPTIYYIRPSNVDSKDSLLVQASPRNSICLVGKNLKSVKQMYFNDQKAILNTSYITDNTLIVTVPSEIPDVVSDKIFLINKDKDTTTYAFHVVIPAPVVGAMSNEYAQTGSEVTIMGSYFIDDPNTPIKVTLPDGKTITDFTTKTRNALTFTMPECKASGPFIVTSVYGETKSSFHYKDTRGLLFDFDGVTGLGNHGWHSRPIQSDATSQTGNFVQFGDGSATMKEDGAWDDGNFAFEYWPGEWTTPLSYLPRVSQKLTDLADFANFEKMALKFEMYIPKSNPWMAGAMQLIVGGVDKITGAGGGVDVHGEMTAGANNTFFNNNVLPRGLYRPWEATGSYDTGDKWVTVTLPFSDFIYGINGGKASGNLKSSDFTSLTIFIVGGGVNGKECKPIVKIDNIRAVPYK</sequence>
<dbReference type="RefSeq" id="WP_021590613.1">
    <property type="nucleotide sequence ID" value="NZ_AWEY01000039.1"/>
</dbReference>
<dbReference type="AlphaFoldDB" id="U2P2D7"/>
<feature type="domain" description="Surface glycan-binding protein B xyloglucan binding" evidence="1">
    <location>
        <begin position="216"/>
        <end position="443"/>
    </location>
</feature>
<dbReference type="InterPro" id="IPR014756">
    <property type="entry name" value="Ig_E-set"/>
</dbReference>
<dbReference type="Proteomes" id="UP000016648">
    <property type="component" value="Unassembled WGS sequence"/>
</dbReference>
<gene>
    <name evidence="2" type="ORF">HMPREF9135_0870</name>
</gene>
<reference evidence="2 3" key="1">
    <citation type="submission" date="2013-08" db="EMBL/GenBank/DDBJ databases">
        <authorList>
            <person name="Durkin A.S."/>
            <person name="Haft D.R."/>
            <person name="McCorrison J."/>
            <person name="Torralba M."/>
            <person name="Gillis M."/>
            <person name="Haft D.H."/>
            <person name="Methe B."/>
            <person name="Sutton G."/>
            <person name="Nelson K.E."/>
        </authorList>
    </citation>
    <scope>NUCLEOTIDE SEQUENCE [LARGE SCALE GENOMIC DNA]</scope>
    <source>
        <strain evidence="2 3">F0067</strain>
    </source>
</reference>
<keyword evidence="2" id="KW-0449">Lipoprotein</keyword>
<dbReference type="InterPro" id="IPR013783">
    <property type="entry name" value="Ig-like_fold"/>
</dbReference>
<keyword evidence="3" id="KW-1185">Reference proteome</keyword>
<evidence type="ECO:0000313" key="2">
    <source>
        <dbReference type="EMBL" id="ERK38351.1"/>
    </source>
</evidence>
<name>U2P2D7_9BACT</name>
<dbReference type="GO" id="GO:0030247">
    <property type="term" value="F:polysaccharide binding"/>
    <property type="evidence" value="ECO:0007669"/>
    <property type="project" value="InterPro"/>
</dbReference>
<dbReference type="PATRIC" id="fig|1115809.3.peg.2311"/>
<dbReference type="InterPro" id="IPR040475">
    <property type="entry name" value="SGBP_B_XBD"/>
</dbReference>
<evidence type="ECO:0000313" key="3">
    <source>
        <dbReference type="Proteomes" id="UP000016648"/>
    </source>
</evidence>